<dbReference type="Gene3D" id="1.10.720.60">
    <property type="match status" value="1"/>
</dbReference>
<gene>
    <name evidence="4" type="ORF">B9Z19DRAFT_1054899</name>
</gene>
<evidence type="ECO:0000256" key="1">
    <source>
        <dbReference type="ARBA" id="ARBA00022605"/>
    </source>
</evidence>
<keyword evidence="3" id="KW-0486">Methionine biosynthesis</keyword>
<evidence type="ECO:0000256" key="3">
    <source>
        <dbReference type="ARBA" id="ARBA00023167"/>
    </source>
</evidence>
<organism evidence="4 5">
    <name type="scientific">Tuber borchii</name>
    <name type="common">White truffle</name>
    <dbReference type="NCBI Taxonomy" id="42251"/>
    <lineage>
        <taxon>Eukaryota</taxon>
        <taxon>Fungi</taxon>
        <taxon>Dikarya</taxon>
        <taxon>Ascomycota</taxon>
        <taxon>Pezizomycotina</taxon>
        <taxon>Pezizomycetes</taxon>
        <taxon>Pezizales</taxon>
        <taxon>Tuberaceae</taxon>
        <taxon>Tuber</taxon>
    </lineage>
</organism>
<dbReference type="SFLD" id="SFLDS00003">
    <property type="entry name" value="Haloacid_Dehalogenase"/>
    <property type="match status" value="1"/>
</dbReference>
<dbReference type="InterPro" id="IPR036412">
    <property type="entry name" value="HAD-like_sf"/>
</dbReference>
<dbReference type="InterPro" id="IPR023214">
    <property type="entry name" value="HAD_sf"/>
</dbReference>
<dbReference type="OrthoDB" id="272500at2759"/>
<proteinExistence type="predicted"/>
<evidence type="ECO:0000313" key="4">
    <source>
        <dbReference type="EMBL" id="PUU74950.1"/>
    </source>
</evidence>
<keyword evidence="1" id="KW-0028">Amino-acid biosynthesis</keyword>
<dbReference type="GO" id="GO:0019509">
    <property type="term" value="P:L-methionine salvage from methylthioadenosine"/>
    <property type="evidence" value="ECO:0007669"/>
    <property type="project" value="InterPro"/>
</dbReference>
<dbReference type="Pfam" id="PF00702">
    <property type="entry name" value="Hydrolase"/>
    <property type="match status" value="1"/>
</dbReference>
<evidence type="ECO:0000313" key="5">
    <source>
        <dbReference type="Proteomes" id="UP000244722"/>
    </source>
</evidence>
<dbReference type="PANTHER" id="PTHR20371">
    <property type="entry name" value="ENOLASE-PHOSPHATASE E1"/>
    <property type="match status" value="1"/>
</dbReference>
<sequence>MPPKAILIDIEGTICPITFVKGTLYPYALKALPTYLSKNWTTTTTTTAATTTADPQTTNPLIAAFPQAHTSTPTALLDHIKTLTIQNSKSPALKALQGHLWQAGYESGELVAPIYPDVLPAIRAWRSSQVKVYVYSSGSVRAQDLFFRYSCEGDVRSVFDGFFDTGVGAKVEAGSYRRILREVEGEKREEEERGEGWVFLSDHVGEVKAAIEAGMMGGIVVREGNAPLSEEDKAGMWVIEGGFAEVTEKLFAE</sequence>
<dbReference type="GO" id="GO:0043874">
    <property type="term" value="F:acireductone synthase activity"/>
    <property type="evidence" value="ECO:0007669"/>
    <property type="project" value="InterPro"/>
</dbReference>
<dbReference type="AlphaFoldDB" id="A0A2T6ZHI0"/>
<keyword evidence="2" id="KW-0378">Hydrolase</keyword>
<dbReference type="GO" id="GO:0000287">
    <property type="term" value="F:magnesium ion binding"/>
    <property type="evidence" value="ECO:0007669"/>
    <property type="project" value="InterPro"/>
</dbReference>
<dbReference type="SFLD" id="SFLDG01133">
    <property type="entry name" value="C1.5.4:_Enolase-phosphatase_Li"/>
    <property type="match status" value="1"/>
</dbReference>
<dbReference type="SFLD" id="SFLDG01129">
    <property type="entry name" value="C1.5:_HAD__Beta-PGM__Phosphata"/>
    <property type="match status" value="1"/>
</dbReference>
<dbReference type="STRING" id="42251.A0A2T6ZHI0"/>
<reference evidence="4 5" key="1">
    <citation type="submission" date="2017-04" db="EMBL/GenBank/DDBJ databases">
        <title>Draft genome sequence of Tuber borchii Vittad., a whitish edible truffle.</title>
        <authorList>
            <consortium name="DOE Joint Genome Institute"/>
            <person name="Murat C."/>
            <person name="Kuo A."/>
            <person name="Barry K.W."/>
            <person name="Clum A."/>
            <person name="Dockter R.B."/>
            <person name="Fauchery L."/>
            <person name="Iotti M."/>
            <person name="Kohler A."/>
            <person name="Labutti K."/>
            <person name="Lindquist E.A."/>
            <person name="Lipzen A."/>
            <person name="Ohm R.A."/>
            <person name="Wang M."/>
            <person name="Grigoriev I.V."/>
            <person name="Zambonelli A."/>
            <person name="Martin F.M."/>
        </authorList>
    </citation>
    <scope>NUCLEOTIDE SEQUENCE [LARGE SCALE GENOMIC DNA]</scope>
    <source>
        <strain evidence="4 5">Tbo3840</strain>
    </source>
</reference>
<dbReference type="InterPro" id="IPR023943">
    <property type="entry name" value="Enolase-ppase_E1"/>
</dbReference>
<dbReference type="EMBL" id="NESQ01000258">
    <property type="protein sequence ID" value="PUU74950.1"/>
    <property type="molecule type" value="Genomic_DNA"/>
</dbReference>
<keyword evidence="5" id="KW-1185">Reference proteome</keyword>
<dbReference type="Proteomes" id="UP000244722">
    <property type="component" value="Unassembled WGS sequence"/>
</dbReference>
<dbReference type="CDD" id="cd01629">
    <property type="entry name" value="HAD_EP"/>
    <property type="match status" value="1"/>
</dbReference>
<dbReference type="Gene3D" id="3.40.50.1000">
    <property type="entry name" value="HAD superfamily/HAD-like"/>
    <property type="match status" value="1"/>
</dbReference>
<name>A0A2T6ZHI0_TUBBO</name>
<accession>A0A2T6ZHI0</accession>
<dbReference type="SUPFAM" id="SSF56784">
    <property type="entry name" value="HAD-like"/>
    <property type="match status" value="1"/>
</dbReference>
<dbReference type="NCBIfam" id="TIGR01691">
    <property type="entry name" value="enolase-ppase"/>
    <property type="match status" value="1"/>
</dbReference>
<comment type="caution">
    <text evidence="4">The sequence shown here is derived from an EMBL/GenBank/DDBJ whole genome shotgun (WGS) entry which is preliminary data.</text>
</comment>
<protein>
    <submittedName>
        <fullName evidence="4">HAD-like domain-containing protein</fullName>
    </submittedName>
</protein>
<dbReference type="PANTHER" id="PTHR20371:SF1">
    <property type="entry name" value="ENOLASE-PHOSPHATASE E1"/>
    <property type="match status" value="1"/>
</dbReference>
<evidence type="ECO:0000256" key="2">
    <source>
        <dbReference type="ARBA" id="ARBA00022801"/>
    </source>
</evidence>